<feature type="transmembrane region" description="Helical" evidence="8">
    <location>
        <begin position="417"/>
        <end position="439"/>
    </location>
</feature>
<feature type="compositionally biased region" description="Low complexity" evidence="7">
    <location>
        <begin position="205"/>
        <end position="218"/>
    </location>
</feature>
<dbReference type="PANTHER" id="PTHR33452">
    <property type="entry name" value="OXIDOREDUCTASE CATD-RELATED"/>
    <property type="match status" value="1"/>
</dbReference>
<keyword evidence="6 8" id="KW-0472">Membrane</keyword>
<feature type="region of interest" description="Disordered" evidence="7">
    <location>
        <begin position="108"/>
        <end position="238"/>
    </location>
</feature>
<reference evidence="9 10" key="1">
    <citation type="submission" date="2018-11" db="EMBL/GenBank/DDBJ databases">
        <title>Genomes From Bacteria Associated with the Canine Oral Cavity: a Test Case for Automated Genome-Based Taxonomic Assignment.</title>
        <authorList>
            <person name="Coil D.A."/>
            <person name="Jospin G."/>
            <person name="Darling A.E."/>
            <person name="Wallis C."/>
            <person name="Davis I.J."/>
            <person name="Harris S."/>
            <person name="Eisen J.A."/>
            <person name="Holcombe L.J."/>
            <person name="O'Flynn C."/>
        </authorList>
    </citation>
    <scope>NUCLEOTIDE SEQUENCE [LARGE SCALE GENOMIC DNA]</scope>
    <source>
        <strain evidence="9 10">OH2822_COT-296</strain>
    </source>
</reference>
<dbReference type="GO" id="GO:0005886">
    <property type="term" value="C:plasma membrane"/>
    <property type="evidence" value="ECO:0007669"/>
    <property type="project" value="UniProtKB-SubCell"/>
</dbReference>
<evidence type="ECO:0000256" key="7">
    <source>
        <dbReference type="SAM" id="MobiDB-lite"/>
    </source>
</evidence>
<comment type="caution">
    <text evidence="9">The sequence shown here is derived from an EMBL/GenBank/DDBJ whole genome shotgun (WGS) entry which is preliminary data.</text>
</comment>
<evidence type="ECO:0000256" key="5">
    <source>
        <dbReference type="ARBA" id="ARBA00022989"/>
    </source>
</evidence>
<organism evidence="9 10">
    <name type="scientific">Arachnia propionica</name>
    <dbReference type="NCBI Taxonomy" id="1750"/>
    <lineage>
        <taxon>Bacteria</taxon>
        <taxon>Bacillati</taxon>
        <taxon>Actinomycetota</taxon>
        <taxon>Actinomycetes</taxon>
        <taxon>Propionibacteriales</taxon>
        <taxon>Propionibacteriaceae</taxon>
        <taxon>Arachnia</taxon>
    </lineage>
</organism>
<evidence type="ECO:0000256" key="8">
    <source>
        <dbReference type="SAM" id="Phobius"/>
    </source>
</evidence>
<proteinExistence type="inferred from homology"/>
<feature type="transmembrane region" description="Helical" evidence="8">
    <location>
        <begin position="390"/>
        <end position="410"/>
    </location>
</feature>
<keyword evidence="3" id="KW-1003">Cell membrane</keyword>
<feature type="transmembrane region" description="Helical" evidence="8">
    <location>
        <begin position="349"/>
        <end position="370"/>
    </location>
</feature>
<name>A0A3P1WRC8_9ACTN</name>
<evidence type="ECO:0000256" key="6">
    <source>
        <dbReference type="ARBA" id="ARBA00023136"/>
    </source>
</evidence>
<feature type="compositionally biased region" description="Basic and acidic residues" evidence="7">
    <location>
        <begin position="66"/>
        <end position="83"/>
    </location>
</feature>
<evidence type="ECO:0000313" key="10">
    <source>
        <dbReference type="Proteomes" id="UP000280935"/>
    </source>
</evidence>
<dbReference type="RefSeq" id="WP_125228199.1">
    <property type="nucleotide sequence ID" value="NZ_RQYT01000021.1"/>
</dbReference>
<evidence type="ECO:0000313" key="9">
    <source>
        <dbReference type="EMBL" id="RRD49172.1"/>
    </source>
</evidence>
<dbReference type="EMBL" id="RQYT01000021">
    <property type="protein sequence ID" value="RRD49172.1"/>
    <property type="molecule type" value="Genomic_DNA"/>
</dbReference>
<dbReference type="OrthoDB" id="3731535at2"/>
<sequence length="487" mass="52221">MSSHNGGDWVRQGTPRDTDWADEQSEYGTTVSPAEWNDYTPEQSERVTPPASRARSEEDEPTTRVLLEDPHAPAHAMHEDEATMLRPIPASELDEPVIPARAAVLHADHEEQAAESVVPEPAVPTTPVTEPEIPAVAEPTPHEPVAHEPAVSEPAPVADPEPAREAVVETESETTVTQEVPLFHEAPEAKDPADEETVVQRLVPEEPAAPAVAEAPAEVSDESVEQAVEPVVEEPAEPVRPRPIIPEQVQAQPVNAVPEGVFRDADVEPAAEAPTEIIETPEEPGTEPTAAMPVVPAEELDAERQLEEQLAAARAARNERLGVVESSGSEVHAPQTTPPRTTDRFLPSFGLLVLRVVVATILGIIGYQILTSPEATTERLATTLVPQPQLMAWVLGFTLAGIALFLVIGLMVRVTGLLMLVLSIATLALYRWGAFSPFMKGVEGFSGDRDLLLGAIGLLFIAVGGGAWGIDGAFRRARARARAERTS</sequence>
<comment type="subcellular location">
    <subcellularLocation>
        <location evidence="1">Cell membrane</location>
        <topology evidence="1">Multi-pass membrane protein</topology>
    </subcellularLocation>
</comment>
<dbReference type="Pfam" id="PF07681">
    <property type="entry name" value="DoxX"/>
    <property type="match status" value="1"/>
</dbReference>
<keyword evidence="4 8" id="KW-0812">Transmembrane</keyword>
<keyword evidence="5 8" id="KW-1133">Transmembrane helix</keyword>
<feature type="region of interest" description="Disordered" evidence="7">
    <location>
        <begin position="1"/>
        <end position="91"/>
    </location>
</feature>
<gene>
    <name evidence="9" type="ORF">EII35_09315</name>
</gene>
<accession>A0A3P1WRC8</accession>
<dbReference type="InterPro" id="IPR051907">
    <property type="entry name" value="DoxX-like_oxidoreductase"/>
</dbReference>
<dbReference type="AlphaFoldDB" id="A0A3P1WRC8"/>
<dbReference type="Proteomes" id="UP000280935">
    <property type="component" value="Unassembled WGS sequence"/>
</dbReference>
<comment type="similarity">
    <text evidence="2">Belongs to the DoxX family.</text>
</comment>
<feature type="compositionally biased region" description="Low complexity" evidence="7">
    <location>
        <begin position="114"/>
        <end position="136"/>
    </location>
</feature>
<dbReference type="PANTHER" id="PTHR33452:SF1">
    <property type="entry name" value="INNER MEMBRANE PROTEIN YPHA-RELATED"/>
    <property type="match status" value="1"/>
</dbReference>
<feature type="transmembrane region" description="Helical" evidence="8">
    <location>
        <begin position="451"/>
        <end position="470"/>
    </location>
</feature>
<dbReference type="InterPro" id="IPR032808">
    <property type="entry name" value="DoxX"/>
</dbReference>
<evidence type="ECO:0000256" key="4">
    <source>
        <dbReference type="ARBA" id="ARBA00022692"/>
    </source>
</evidence>
<protein>
    <submittedName>
        <fullName evidence="9">DoxX family membrane protein</fullName>
    </submittedName>
</protein>
<evidence type="ECO:0000256" key="1">
    <source>
        <dbReference type="ARBA" id="ARBA00004651"/>
    </source>
</evidence>
<evidence type="ECO:0000256" key="3">
    <source>
        <dbReference type="ARBA" id="ARBA00022475"/>
    </source>
</evidence>
<evidence type="ECO:0000256" key="2">
    <source>
        <dbReference type="ARBA" id="ARBA00006679"/>
    </source>
</evidence>